<feature type="domain" description="Methyltransferase" evidence="1">
    <location>
        <begin position="52"/>
        <end position="154"/>
    </location>
</feature>
<dbReference type="EMBL" id="JAAGLU010000014">
    <property type="protein sequence ID" value="NEC87724.1"/>
    <property type="molecule type" value="Genomic_DNA"/>
</dbReference>
<gene>
    <name evidence="2" type="ORF">G3I71_18225</name>
</gene>
<dbReference type="SUPFAM" id="SSF53335">
    <property type="entry name" value="S-adenosyl-L-methionine-dependent methyltransferases"/>
    <property type="match status" value="1"/>
</dbReference>
<dbReference type="RefSeq" id="WP_164315857.1">
    <property type="nucleotide sequence ID" value="NZ_JAAGLU010000014.1"/>
</dbReference>
<dbReference type="Gene3D" id="3.40.50.150">
    <property type="entry name" value="Vaccinia Virus protein VP39"/>
    <property type="match status" value="1"/>
</dbReference>
<comment type="caution">
    <text evidence="2">The sequence shown here is derived from an EMBL/GenBank/DDBJ whole genome shotgun (WGS) entry which is preliminary data.</text>
</comment>
<reference evidence="2" key="1">
    <citation type="submission" date="2020-01" db="EMBL/GenBank/DDBJ databases">
        <title>Insect and environment-associated Actinomycetes.</title>
        <authorList>
            <person name="Currrie C."/>
            <person name="Chevrette M."/>
            <person name="Carlson C."/>
            <person name="Stubbendieck R."/>
            <person name="Wendt-Pienkowski E."/>
        </authorList>
    </citation>
    <scope>NUCLEOTIDE SEQUENCE</scope>
    <source>
        <strain evidence="2">SID12501</strain>
    </source>
</reference>
<dbReference type="CDD" id="cd02440">
    <property type="entry name" value="AdoMet_MTases"/>
    <property type="match status" value="1"/>
</dbReference>
<evidence type="ECO:0000259" key="1">
    <source>
        <dbReference type="Pfam" id="PF13847"/>
    </source>
</evidence>
<evidence type="ECO:0000313" key="2">
    <source>
        <dbReference type="EMBL" id="NEC87724.1"/>
    </source>
</evidence>
<organism evidence="2">
    <name type="scientific">Streptomyces sp. SID12501</name>
    <dbReference type="NCBI Taxonomy" id="2706042"/>
    <lineage>
        <taxon>Bacteria</taxon>
        <taxon>Bacillati</taxon>
        <taxon>Actinomycetota</taxon>
        <taxon>Actinomycetes</taxon>
        <taxon>Kitasatosporales</taxon>
        <taxon>Streptomycetaceae</taxon>
        <taxon>Streptomyces</taxon>
    </lineage>
</organism>
<protein>
    <submittedName>
        <fullName evidence="2">Methyltransferase domain-containing protein</fullName>
    </submittedName>
</protein>
<dbReference type="InterPro" id="IPR029063">
    <property type="entry name" value="SAM-dependent_MTases_sf"/>
</dbReference>
<keyword evidence="2" id="KW-0808">Transferase</keyword>
<dbReference type="InterPro" id="IPR025714">
    <property type="entry name" value="Methyltranfer_dom"/>
</dbReference>
<sequence>MTTTAPVRTLTPNEVQHLNFSQTVGLVNEPNMCSGGAATIRSVLHRVPGLGAGDRILEVGSNTGFSVLEMASATKCDVHGIDIEESSVLFSRNKAAALGLDNAHFDVGDGTRIAFPDKHFDMLFASNVTSFIPDRGRAVDEYYRVLKRFGVLAAVPIFYHRRPPARLLAEVEQAIGAPLPRFSRADWEDMFGRPGSELFFSEEYEYLDLSPEQIDAYVAAVLAQPCNDDMSQELKEAAGRRLHYFYTLFNENLGYARYAILLYRKSAPTTFPILHASAPVPGTALSR</sequence>
<accession>A0A6B3BTQ0</accession>
<dbReference type="PANTHER" id="PTHR44068:SF11">
    <property type="entry name" value="GERANYL DIPHOSPHATE 2-C-METHYLTRANSFERASE"/>
    <property type="match status" value="1"/>
</dbReference>
<name>A0A6B3BTQ0_9ACTN</name>
<dbReference type="InterPro" id="IPR050447">
    <property type="entry name" value="Erg6_SMT_methyltransf"/>
</dbReference>
<dbReference type="GO" id="GO:0032259">
    <property type="term" value="P:methylation"/>
    <property type="evidence" value="ECO:0007669"/>
    <property type="project" value="UniProtKB-KW"/>
</dbReference>
<keyword evidence="2" id="KW-0489">Methyltransferase</keyword>
<dbReference type="PANTHER" id="PTHR44068">
    <property type="entry name" value="ZGC:194242"/>
    <property type="match status" value="1"/>
</dbReference>
<proteinExistence type="predicted"/>
<dbReference type="Pfam" id="PF13847">
    <property type="entry name" value="Methyltransf_31"/>
    <property type="match status" value="1"/>
</dbReference>
<dbReference type="GO" id="GO:0008168">
    <property type="term" value="F:methyltransferase activity"/>
    <property type="evidence" value="ECO:0007669"/>
    <property type="project" value="UniProtKB-KW"/>
</dbReference>
<dbReference type="AlphaFoldDB" id="A0A6B3BTQ0"/>